<dbReference type="EMBL" id="CAJNOK010000245">
    <property type="protein sequence ID" value="CAF0739504.1"/>
    <property type="molecule type" value="Genomic_DNA"/>
</dbReference>
<reference evidence="2" key="1">
    <citation type="submission" date="2021-02" db="EMBL/GenBank/DDBJ databases">
        <authorList>
            <person name="Nowell W R."/>
        </authorList>
    </citation>
    <scope>NUCLEOTIDE SEQUENCE</scope>
</reference>
<dbReference type="Proteomes" id="UP000682733">
    <property type="component" value="Unassembled WGS sequence"/>
</dbReference>
<evidence type="ECO:0000313" key="5">
    <source>
        <dbReference type="Proteomes" id="UP000677228"/>
    </source>
</evidence>
<dbReference type="Proteomes" id="UP000677228">
    <property type="component" value="Unassembled WGS sequence"/>
</dbReference>
<accession>A0A8S2CPZ6</accession>
<evidence type="ECO:0000313" key="3">
    <source>
        <dbReference type="EMBL" id="CAF3516692.1"/>
    </source>
</evidence>
<dbReference type="EMBL" id="CAJOBA010000245">
    <property type="protein sequence ID" value="CAF3516711.1"/>
    <property type="molecule type" value="Genomic_DNA"/>
</dbReference>
<organism evidence="2 5">
    <name type="scientific">Didymodactylos carnosus</name>
    <dbReference type="NCBI Taxonomy" id="1234261"/>
    <lineage>
        <taxon>Eukaryota</taxon>
        <taxon>Metazoa</taxon>
        <taxon>Spiralia</taxon>
        <taxon>Gnathifera</taxon>
        <taxon>Rotifera</taxon>
        <taxon>Eurotatoria</taxon>
        <taxon>Bdelloidea</taxon>
        <taxon>Philodinida</taxon>
        <taxon>Philodinidae</taxon>
        <taxon>Didymodactylos</taxon>
    </lineage>
</organism>
<dbReference type="EMBL" id="CAJOBA010000245">
    <property type="protein sequence ID" value="CAF3516692.1"/>
    <property type="molecule type" value="Genomic_DNA"/>
</dbReference>
<gene>
    <name evidence="1" type="ORF">OVA965_LOCUS1350</name>
    <name evidence="2" type="ORF">OVA965_LOCUS1351</name>
    <name evidence="3" type="ORF">TMI583_LOCUS1351</name>
    <name evidence="4" type="ORF">TMI583_LOCUS1352</name>
</gene>
<dbReference type="EMBL" id="CAJNOK010000245">
    <property type="protein sequence ID" value="CAF0739520.1"/>
    <property type="molecule type" value="Genomic_DNA"/>
</dbReference>
<proteinExistence type="predicted"/>
<comment type="caution">
    <text evidence="2">The sequence shown here is derived from an EMBL/GenBank/DDBJ whole genome shotgun (WGS) entry which is preliminary data.</text>
</comment>
<evidence type="ECO:0000313" key="1">
    <source>
        <dbReference type="EMBL" id="CAF0739504.1"/>
    </source>
</evidence>
<evidence type="ECO:0000313" key="2">
    <source>
        <dbReference type="EMBL" id="CAF0739520.1"/>
    </source>
</evidence>
<sequence>MLGSITRRLFLISTSLRHVSFSRIVRKTDTLSVPVRLFSLTNVHNSSGMPNIEQMMEQISKNPKTMALVEAIKKNPKILMAVQDFVTTLAKKGYIDLANPTKQPSIAMLADSEIRSKLFLLVKMLTQEGVLNFKDGTNQTDAVSNIMGLLMPPVAKKDSKQNATYTHTVTETKDDHSEKDTVAAWSDKLKKMFKS</sequence>
<protein>
    <submittedName>
        <fullName evidence="2">Uncharacterized protein</fullName>
    </submittedName>
</protein>
<dbReference type="AlphaFoldDB" id="A0A8S2CPZ6"/>
<name>A0A8S2CPZ6_9BILA</name>
<evidence type="ECO:0000313" key="4">
    <source>
        <dbReference type="EMBL" id="CAF3516711.1"/>
    </source>
</evidence>